<protein>
    <recommendedName>
        <fullName evidence="4">Aminotransferase-like plant mobile domain-containing protein</fullName>
    </recommendedName>
</protein>
<feature type="compositionally biased region" description="Gly residues" evidence="1">
    <location>
        <begin position="122"/>
        <end position="137"/>
    </location>
</feature>
<feature type="compositionally biased region" description="Acidic residues" evidence="1">
    <location>
        <begin position="141"/>
        <end position="150"/>
    </location>
</feature>
<keyword evidence="3" id="KW-1185">Reference proteome</keyword>
<organism evidence="2 3">
    <name type="scientific">Jatropha curcas</name>
    <name type="common">Barbados nut</name>
    <dbReference type="NCBI Taxonomy" id="180498"/>
    <lineage>
        <taxon>Eukaryota</taxon>
        <taxon>Viridiplantae</taxon>
        <taxon>Streptophyta</taxon>
        <taxon>Embryophyta</taxon>
        <taxon>Tracheophyta</taxon>
        <taxon>Spermatophyta</taxon>
        <taxon>Magnoliopsida</taxon>
        <taxon>eudicotyledons</taxon>
        <taxon>Gunneridae</taxon>
        <taxon>Pentapetalae</taxon>
        <taxon>rosids</taxon>
        <taxon>fabids</taxon>
        <taxon>Malpighiales</taxon>
        <taxon>Euphorbiaceae</taxon>
        <taxon>Crotonoideae</taxon>
        <taxon>Jatropheae</taxon>
        <taxon>Jatropha</taxon>
    </lineage>
</organism>
<evidence type="ECO:0000313" key="3">
    <source>
        <dbReference type="Proteomes" id="UP000027138"/>
    </source>
</evidence>
<reference evidence="2 3" key="1">
    <citation type="journal article" date="2014" name="PLoS ONE">
        <title>Global Analysis of Gene Expression Profiles in Physic Nut (Jatropha curcas L.) Seedlings Exposed to Salt Stress.</title>
        <authorList>
            <person name="Zhang L."/>
            <person name="Zhang C."/>
            <person name="Wu P."/>
            <person name="Chen Y."/>
            <person name="Li M."/>
            <person name="Jiang H."/>
            <person name="Wu G."/>
        </authorList>
    </citation>
    <scope>NUCLEOTIDE SEQUENCE [LARGE SCALE GENOMIC DNA]</scope>
    <source>
        <strain evidence="3">cv. GZQX0401</strain>
        <tissue evidence="2">Young leaves</tissue>
    </source>
</reference>
<evidence type="ECO:0000256" key="1">
    <source>
        <dbReference type="SAM" id="MobiDB-lite"/>
    </source>
</evidence>
<evidence type="ECO:0000313" key="2">
    <source>
        <dbReference type="EMBL" id="KDP47190.1"/>
    </source>
</evidence>
<accession>A0A067LQI3</accession>
<sequence length="171" mass="18517">MNPLFNHSMHSWTKSLSKVEKINLGRYGLSPIITLRGVVVDWDFLWACIRLWDPEAHIFRFGGMMEEMCPLFEEFCAIIGCDPNAPLVRHEVKVGPFSGPGSEDRETAETSVSPVRCCGPTSEGGGSAPDYVGGGGIPLDFSEEDDDGSSSDDGPPSPPPQVAAGPSRRHR</sequence>
<proteinExistence type="predicted"/>
<name>A0A067LQI3_JATCU</name>
<dbReference type="OrthoDB" id="10636478at2759"/>
<evidence type="ECO:0008006" key="4">
    <source>
        <dbReference type="Google" id="ProtNLM"/>
    </source>
</evidence>
<dbReference type="Proteomes" id="UP000027138">
    <property type="component" value="Unassembled WGS sequence"/>
</dbReference>
<dbReference type="EMBL" id="KK914191">
    <property type="protein sequence ID" value="KDP47190.1"/>
    <property type="molecule type" value="Genomic_DNA"/>
</dbReference>
<dbReference type="AlphaFoldDB" id="A0A067LQI3"/>
<gene>
    <name evidence="2" type="ORF">JCGZ_19672</name>
</gene>
<feature type="region of interest" description="Disordered" evidence="1">
    <location>
        <begin position="96"/>
        <end position="171"/>
    </location>
</feature>